<organism evidence="1 2">
    <name type="scientific">Natranaerovirga hydrolytica</name>
    <dbReference type="NCBI Taxonomy" id="680378"/>
    <lineage>
        <taxon>Bacteria</taxon>
        <taxon>Bacillati</taxon>
        <taxon>Bacillota</taxon>
        <taxon>Clostridia</taxon>
        <taxon>Lachnospirales</taxon>
        <taxon>Natranaerovirgaceae</taxon>
        <taxon>Natranaerovirga</taxon>
    </lineage>
</organism>
<dbReference type="AlphaFoldDB" id="A0A4R1MKI4"/>
<dbReference type="Proteomes" id="UP000294545">
    <property type="component" value="Unassembled WGS sequence"/>
</dbReference>
<sequence length="104" mass="12407">MTTFADQFEMFGVIIDNQYLSEDSYVYLKPSHNTDIVINNYNHYLGGESSYTSDLEMSEQTYERLKGEIDVSYLIDNPEEMQLKMEELSVYPFYRNIKNIKYKR</sequence>
<comment type="caution">
    <text evidence="1">The sequence shown here is derived from an EMBL/GenBank/DDBJ whole genome shotgun (WGS) entry which is preliminary data.</text>
</comment>
<name>A0A4R1MKI4_9FIRM</name>
<accession>A0A4R1MKI4</accession>
<keyword evidence="2" id="KW-1185">Reference proteome</keyword>
<proteinExistence type="predicted"/>
<evidence type="ECO:0000313" key="2">
    <source>
        <dbReference type="Proteomes" id="UP000294545"/>
    </source>
</evidence>
<evidence type="ECO:0000313" key="1">
    <source>
        <dbReference type="EMBL" id="TCK92550.1"/>
    </source>
</evidence>
<reference evidence="1 2" key="1">
    <citation type="submission" date="2019-03" db="EMBL/GenBank/DDBJ databases">
        <title>Genomic Encyclopedia of Type Strains, Phase IV (KMG-IV): sequencing the most valuable type-strain genomes for metagenomic binning, comparative biology and taxonomic classification.</title>
        <authorList>
            <person name="Goeker M."/>
        </authorList>
    </citation>
    <scope>NUCLEOTIDE SEQUENCE [LARGE SCALE GENOMIC DNA]</scope>
    <source>
        <strain evidence="1 2">DSM 24176</strain>
    </source>
</reference>
<gene>
    <name evidence="1" type="ORF">EDC19_1694</name>
</gene>
<dbReference type="EMBL" id="SMGQ01000013">
    <property type="protein sequence ID" value="TCK92550.1"/>
    <property type="molecule type" value="Genomic_DNA"/>
</dbReference>
<protein>
    <submittedName>
        <fullName evidence="1">Uncharacterized protein</fullName>
    </submittedName>
</protein>